<proteinExistence type="predicted"/>
<evidence type="ECO:0000313" key="3">
    <source>
        <dbReference type="Proteomes" id="UP001378592"/>
    </source>
</evidence>
<feature type="region of interest" description="Disordered" evidence="1">
    <location>
        <begin position="85"/>
        <end position="107"/>
    </location>
</feature>
<sequence length="107" mass="11605">MKKWGVEVGSAGCRLSYCRSGPLPSHASSPWRPLSSVGPGAVVALLLGVKRVRRFCPKYCARKNKNPKRSPGEDKDGNYVDCEKSTTREEKNAEAASHTEVAACGRN</sequence>
<reference evidence="2 3" key="1">
    <citation type="submission" date="2024-03" db="EMBL/GenBank/DDBJ databases">
        <title>The genome assembly and annotation of the cricket Gryllus longicercus Weissman &amp; Gray.</title>
        <authorList>
            <person name="Szrajer S."/>
            <person name="Gray D."/>
            <person name="Ylla G."/>
        </authorList>
    </citation>
    <scope>NUCLEOTIDE SEQUENCE [LARGE SCALE GENOMIC DNA]</scope>
    <source>
        <strain evidence="2">DAG 2021-001</strain>
        <tissue evidence="2">Whole body minus gut</tissue>
    </source>
</reference>
<evidence type="ECO:0000313" key="2">
    <source>
        <dbReference type="EMBL" id="KAK7870560.1"/>
    </source>
</evidence>
<dbReference type="AlphaFoldDB" id="A0AAN9VYM0"/>
<dbReference type="Proteomes" id="UP001378592">
    <property type="component" value="Unassembled WGS sequence"/>
</dbReference>
<keyword evidence="3" id="KW-1185">Reference proteome</keyword>
<accession>A0AAN9VYM0</accession>
<comment type="caution">
    <text evidence="2">The sequence shown here is derived from an EMBL/GenBank/DDBJ whole genome shotgun (WGS) entry which is preliminary data.</text>
</comment>
<name>A0AAN9VYM0_9ORTH</name>
<evidence type="ECO:0000256" key="1">
    <source>
        <dbReference type="SAM" id="MobiDB-lite"/>
    </source>
</evidence>
<gene>
    <name evidence="2" type="ORF">R5R35_009073</name>
</gene>
<protein>
    <submittedName>
        <fullName evidence="2">Uncharacterized protein</fullName>
    </submittedName>
</protein>
<organism evidence="2 3">
    <name type="scientific">Gryllus longicercus</name>
    <dbReference type="NCBI Taxonomy" id="2509291"/>
    <lineage>
        <taxon>Eukaryota</taxon>
        <taxon>Metazoa</taxon>
        <taxon>Ecdysozoa</taxon>
        <taxon>Arthropoda</taxon>
        <taxon>Hexapoda</taxon>
        <taxon>Insecta</taxon>
        <taxon>Pterygota</taxon>
        <taxon>Neoptera</taxon>
        <taxon>Polyneoptera</taxon>
        <taxon>Orthoptera</taxon>
        <taxon>Ensifera</taxon>
        <taxon>Gryllidea</taxon>
        <taxon>Grylloidea</taxon>
        <taxon>Gryllidae</taxon>
        <taxon>Gryllinae</taxon>
        <taxon>Gryllus</taxon>
    </lineage>
</organism>
<dbReference type="EMBL" id="JAZDUA010000055">
    <property type="protein sequence ID" value="KAK7870560.1"/>
    <property type="molecule type" value="Genomic_DNA"/>
</dbReference>